<dbReference type="Proteomes" id="UP000075809">
    <property type="component" value="Unassembled WGS sequence"/>
</dbReference>
<dbReference type="PANTHER" id="PTHR21301:SF10">
    <property type="entry name" value="REVERSE TRANSCRIPTASE DOMAIN-CONTAINING PROTEIN"/>
    <property type="match status" value="1"/>
</dbReference>
<reference evidence="1 2" key="1">
    <citation type="submission" date="2015-09" db="EMBL/GenBank/DDBJ databases">
        <title>Trachymyrmex zeteki WGS genome.</title>
        <authorList>
            <person name="Nygaard S."/>
            <person name="Hu H."/>
            <person name="Boomsma J."/>
            <person name="Zhang G."/>
        </authorList>
    </citation>
    <scope>NUCLEOTIDE SEQUENCE [LARGE SCALE GENOMIC DNA]</scope>
    <source>
        <strain evidence="1">Tzet28-1</strain>
        <tissue evidence="1">Whole body</tissue>
    </source>
</reference>
<evidence type="ECO:0008006" key="3">
    <source>
        <dbReference type="Google" id="ProtNLM"/>
    </source>
</evidence>
<accession>A0A151WTF0</accession>
<dbReference type="EMBL" id="KQ982756">
    <property type="protein sequence ID" value="KYQ51170.1"/>
    <property type="molecule type" value="Genomic_DNA"/>
</dbReference>
<dbReference type="InterPro" id="IPR035901">
    <property type="entry name" value="GIY-YIG_endonuc_sf"/>
</dbReference>
<dbReference type="STRING" id="64791.A0A151WTF0"/>
<evidence type="ECO:0000313" key="2">
    <source>
        <dbReference type="Proteomes" id="UP000075809"/>
    </source>
</evidence>
<dbReference type="PANTHER" id="PTHR21301">
    <property type="entry name" value="REVERSE TRANSCRIPTASE"/>
    <property type="match status" value="1"/>
</dbReference>
<keyword evidence="2" id="KW-1185">Reference proteome</keyword>
<proteinExistence type="predicted"/>
<dbReference type="AlphaFoldDB" id="A0A151WTF0"/>
<name>A0A151WTF0_9HYME</name>
<gene>
    <name evidence="1" type="ORF">ALC60_09746</name>
</gene>
<sequence>MYNETVSFCKHNTDIIFTRADKGNTTVALNKSIYVKKMEVVFQEIIPCTPRSTRTIKSIENKANSIIKNWYQKEYISKNIMNYIPVILIYFDLEEEALKLLNLNLLFYYRYVDDIVLAAPREQINNIVNVFNSFHNRLQFTYEIESNRSISFLDLSLTVVDNKILVNWFHKKTFSRRYLSFYSNHLICHENLEFCINMLIENGYFLQLIFKEIHCRLKKLFNEKSNQHNQCNNISTQDDSNRKRYFVMTYIQNILNQLNKFIKVQKDITNTEFRCIVYKIGCKDCDMTYVGQMKRQLKTRVKEHKNNIKQDSSRLSVISEYILNNNHSID</sequence>
<evidence type="ECO:0000313" key="1">
    <source>
        <dbReference type="EMBL" id="KYQ51170.1"/>
    </source>
</evidence>
<protein>
    <recommendedName>
        <fullName evidence="3">Reverse transcriptase domain-containing protein</fullName>
    </recommendedName>
</protein>
<organism evidence="1 2">
    <name type="scientific">Mycetomoellerius zeteki</name>
    <dbReference type="NCBI Taxonomy" id="64791"/>
    <lineage>
        <taxon>Eukaryota</taxon>
        <taxon>Metazoa</taxon>
        <taxon>Ecdysozoa</taxon>
        <taxon>Arthropoda</taxon>
        <taxon>Hexapoda</taxon>
        <taxon>Insecta</taxon>
        <taxon>Pterygota</taxon>
        <taxon>Neoptera</taxon>
        <taxon>Endopterygota</taxon>
        <taxon>Hymenoptera</taxon>
        <taxon>Apocrita</taxon>
        <taxon>Aculeata</taxon>
        <taxon>Formicoidea</taxon>
        <taxon>Formicidae</taxon>
        <taxon>Myrmicinae</taxon>
        <taxon>Mycetomoellerius</taxon>
    </lineage>
</organism>
<dbReference type="Gene3D" id="3.40.1440.10">
    <property type="entry name" value="GIY-YIG endonuclease"/>
    <property type="match status" value="1"/>
</dbReference>